<feature type="compositionally biased region" description="Polar residues" evidence="13">
    <location>
        <begin position="889"/>
        <end position="904"/>
    </location>
</feature>
<evidence type="ECO:0000256" key="9">
    <source>
        <dbReference type="ARBA" id="ARBA00023136"/>
    </source>
</evidence>
<dbReference type="InterPro" id="IPR046956">
    <property type="entry name" value="RLP23-like"/>
</dbReference>
<dbReference type="InterPro" id="IPR032675">
    <property type="entry name" value="LRR_dom_sf"/>
</dbReference>
<keyword evidence="12" id="KW-0863">Zinc-finger</keyword>
<feature type="transmembrane region" description="Helical" evidence="14">
    <location>
        <begin position="721"/>
        <end position="742"/>
    </location>
</feature>
<comment type="caution">
    <text evidence="16">The sequence shown here is derived from an EMBL/GenBank/DDBJ whole genome shotgun (WGS) entry which is preliminary data.</text>
</comment>
<dbReference type="GO" id="GO:0008270">
    <property type="term" value="F:zinc ion binding"/>
    <property type="evidence" value="ECO:0007669"/>
    <property type="project" value="UniProtKB-KW"/>
</dbReference>
<evidence type="ECO:0000256" key="4">
    <source>
        <dbReference type="ARBA" id="ARBA00022614"/>
    </source>
</evidence>
<evidence type="ECO:0000256" key="13">
    <source>
        <dbReference type="SAM" id="MobiDB-lite"/>
    </source>
</evidence>
<dbReference type="EMBL" id="JAAIUW010000007">
    <property type="protein sequence ID" value="KAF7822535.1"/>
    <property type="molecule type" value="Genomic_DNA"/>
</dbReference>
<comment type="subcellular location">
    <subcellularLocation>
        <location evidence="1">Cell membrane</location>
        <topology evidence="1">Single-pass type I membrane protein</topology>
    </subcellularLocation>
</comment>
<keyword evidence="6" id="KW-0732">Signal</keyword>
<dbReference type="SUPFAM" id="SSF52058">
    <property type="entry name" value="L domain-like"/>
    <property type="match status" value="2"/>
</dbReference>
<name>A0A834TKF1_9FABA</name>
<keyword evidence="12" id="KW-0479">Metal-binding</keyword>
<evidence type="ECO:0000256" key="12">
    <source>
        <dbReference type="PROSITE-ProRule" id="PRU00047"/>
    </source>
</evidence>
<keyword evidence="7" id="KW-0677">Repeat</keyword>
<reference evidence="16" key="1">
    <citation type="submission" date="2020-09" db="EMBL/GenBank/DDBJ databases">
        <title>Genome-Enabled Discovery of Anthraquinone Biosynthesis in Senna tora.</title>
        <authorList>
            <person name="Kang S.-H."/>
            <person name="Pandey R.P."/>
            <person name="Lee C.-M."/>
            <person name="Sim J.-S."/>
            <person name="Jeong J.-T."/>
            <person name="Choi B.-S."/>
            <person name="Jung M."/>
            <person name="Ginzburg D."/>
            <person name="Zhao K."/>
            <person name="Won S.Y."/>
            <person name="Oh T.-J."/>
            <person name="Yu Y."/>
            <person name="Kim N.-H."/>
            <person name="Lee O.R."/>
            <person name="Lee T.-H."/>
            <person name="Bashyal P."/>
            <person name="Kim T.-S."/>
            <person name="Lee W.-H."/>
            <person name="Kawkins C."/>
            <person name="Kim C.-K."/>
            <person name="Kim J.S."/>
            <person name="Ahn B.O."/>
            <person name="Rhee S.Y."/>
            <person name="Sohng J.K."/>
        </authorList>
    </citation>
    <scope>NUCLEOTIDE SEQUENCE</scope>
    <source>
        <tissue evidence="16">Leaf</tissue>
    </source>
</reference>
<gene>
    <name evidence="16" type="ORF">G2W53_020679</name>
</gene>
<keyword evidence="11" id="KW-0325">Glycoprotein</keyword>
<dbReference type="GO" id="GO:0003676">
    <property type="term" value="F:nucleic acid binding"/>
    <property type="evidence" value="ECO:0007669"/>
    <property type="project" value="InterPro"/>
</dbReference>
<dbReference type="InterPro" id="IPR001878">
    <property type="entry name" value="Znf_CCHC"/>
</dbReference>
<dbReference type="GO" id="GO:0005886">
    <property type="term" value="C:plasma membrane"/>
    <property type="evidence" value="ECO:0007669"/>
    <property type="project" value="UniProtKB-SubCell"/>
</dbReference>
<accession>A0A834TKF1</accession>
<evidence type="ECO:0000256" key="8">
    <source>
        <dbReference type="ARBA" id="ARBA00022989"/>
    </source>
</evidence>
<evidence type="ECO:0000259" key="15">
    <source>
        <dbReference type="PROSITE" id="PS50158"/>
    </source>
</evidence>
<feature type="compositionally biased region" description="Polar residues" evidence="13">
    <location>
        <begin position="1383"/>
        <end position="1392"/>
    </location>
</feature>
<dbReference type="FunFam" id="3.80.10.10:FF:000095">
    <property type="entry name" value="LRR receptor-like serine/threonine-protein kinase GSO1"/>
    <property type="match status" value="1"/>
</dbReference>
<dbReference type="OrthoDB" id="1055097at2759"/>
<evidence type="ECO:0000256" key="5">
    <source>
        <dbReference type="ARBA" id="ARBA00022692"/>
    </source>
</evidence>
<feature type="region of interest" description="Disordered" evidence="13">
    <location>
        <begin position="1172"/>
        <end position="1244"/>
    </location>
</feature>
<dbReference type="PROSITE" id="PS50158">
    <property type="entry name" value="ZF_CCHC"/>
    <property type="match status" value="1"/>
</dbReference>
<keyword evidence="8 14" id="KW-1133">Transmembrane helix</keyword>
<feature type="domain" description="CCHC-type" evidence="15">
    <location>
        <begin position="1116"/>
        <end position="1130"/>
    </location>
</feature>
<dbReference type="SMART" id="SM00369">
    <property type="entry name" value="LRR_TYP"/>
    <property type="match status" value="7"/>
</dbReference>
<evidence type="ECO:0000256" key="1">
    <source>
        <dbReference type="ARBA" id="ARBA00004251"/>
    </source>
</evidence>
<feature type="compositionally biased region" description="Basic and acidic residues" evidence="13">
    <location>
        <begin position="871"/>
        <end position="882"/>
    </location>
</feature>
<evidence type="ECO:0000256" key="14">
    <source>
        <dbReference type="SAM" id="Phobius"/>
    </source>
</evidence>
<dbReference type="InterPro" id="IPR001611">
    <property type="entry name" value="Leu-rich_rpt"/>
</dbReference>
<keyword evidence="3" id="KW-1003">Cell membrane</keyword>
<feature type="compositionally biased region" description="Acidic residues" evidence="13">
    <location>
        <begin position="907"/>
        <end position="916"/>
    </location>
</feature>
<evidence type="ECO:0000256" key="3">
    <source>
        <dbReference type="ARBA" id="ARBA00022475"/>
    </source>
</evidence>
<proteinExistence type="inferred from homology"/>
<evidence type="ECO:0000313" key="16">
    <source>
        <dbReference type="EMBL" id="KAF7822535.1"/>
    </source>
</evidence>
<evidence type="ECO:0000256" key="6">
    <source>
        <dbReference type="ARBA" id="ARBA00022729"/>
    </source>
</evidence>
<dbReference type="Pfam" id="PF13855">
    <property type="entry name" value="LRR_8"/>
    <property type="match status" value="1"/>
</dbReference>
<dbReference type="FunFam" id="3.80.10.10:FF:000299">
    <property type="entry name" value="Piriformospora indica-insensitive protein 2"/>
    <property type="match status" value="1"/>
</dbReference>
<evidence type="ECO:0000313" key="17">
    <source>
        <dbReference type="Proteomes" id="UP000634136"/>
    </source>
</evidence>
<evidence type="ECO:0000256" key="11">
    <source>
        <dbReference type="ARBA" id="ARBA00023180"/>
    </source>
</evidence>
<evidence type="ECO:0000256" key="10">
    <source>
        <dbReference type="ARBA" id="ARBA00023170"/>
    </source>
</evidence>
<dbReference type="PANTHER" id="PTHR48063">
    <property type="entry name" value="LRR RECEPTOR-LIKE KINASE"/>
    <property type="match status" value="1"/>
</dbReference>
<sequence length="1444" mass="161966">MLRHDPRSSHAKTTPIGALKHLNYLDFSWNDFVGMQIPYFFGSLTNLRHLYLTHASFGGAIPYQLGKLPNLQFLDLRRNNLVGEIPYQFGNLSSLKQLKLTYNHLYGIIPYQLGNLSSLETLSLGSNDNLKIGNTQNDVVNNVEWISQLSSLTQLELESVLNLNASKNWLQMVCQLPKLEILILTNCSLSDMDLLLVPPSQSLNFSHSLTQLTLPHNKFTSSKFPWLSHLNSTLTVLELNENLLQGPIPNDLRSMISLQKLSLQNNHLSGTLPKDIAFLSELHHFDVRGNFLEGDLLHFANLTKLASLDLSHNSLSLNFSNNISFFPEFQLESLKAPSCKVGPTLPKWLQTQKNLYILDVSNAGISNIASVASFLCAASESLTLLNMSSNELAGQLPDCWSRLKSLRILDLSNNEFSGNIPTSMSSLPLIRHLILRNNGFTGQLPNMKNCTNLVMLDVGRNELSGSIPSWVGSKLHQLQVLSLRKNQFYGSLPVDLCRVTSIQVFDLSHNNLCGQIPKCLKDFSAMAHQSSSFRGTKDQIYVIANGSILYDLSFDLYPLVRWKGKELQFKNNKRLLKLIDLSSNQLCGKIPTEIGNLVALISLDLSSNNLSGQIPSELGKIRSLEFLDLSRNHLCGPIPSSLSEIDRLSVLNLSNNNLSGKIPLGTQLQGFEPSVYDGNVYLCGTPLKRVCPHEIEPKEQDDEEEEDGDVMMIDSYFTRGFYISMGLGFNAAFWGIFGSLLLCRSWRHAYFTFVNNMLETIVVTAIIYVARCRKLLHTQALEMSTEISGKELSGEEADILERSNKKIKMKEGMEENMEVIMPNEGEGKNPENPVVVDVNMDGVEEGMNGVQGADRITKQDRGPSNPSNVDSRTKRGSYRDSVLRFGGTNEDSSTEGQGDWNDSFNEAMDELEDEDSQEGKEDDPTNPIIPTTKEERLEWAKPWKGSLIIKLMGRRVGFKFLQTKLQKLWNPSGGMKITDMDNDYFLVRFAMEKDYCYALHEGPWLILDHYLVVQRWRPDFDPFEDKFNRIAVWVRVPGLPFEYYNSTFLQRLGNKIGRTLKIDFNTLRQQDENLVVERGRFARICVEVDLSKQLLAKFTLRKKTRRIEYEGLHMICFSCGVYGHRKENCPLNKKEQVIDLNKTEQEHHSNPVESVPEIVQETYGAWMHAKKTFRRPPAKKDAAPASRVAKNGSNGNNSNQGAKKSTINASGSRFSAISGMNDDKEENHIPINGGSEEDHPSMISNEVNDGHMDGLNPENHGIDMEQQLQNTIPNAIVQHEKERKSASKNNGKKSSVLGVKRGQTKHVAAENRKSRGDAINGVKLRTQKELGHLMTMEGIGPSRNLKGKGVVVGSSSLDQATFNKVNKPKAMSQPSKTHHHVTTDQLQASSIHSKIDEEPHVPPRKPPDMDESIRLIKVAEQWLKNSGEDALSALGATVVYHNNL</sequence>
<feature type="region of interest" description="Disordered" evidence="13">
    <location>
        <begin position="1280"/>
        <end position="1311"/>
    </location>
</feature>
<dbReference type="InterPro" id="IPR003591">
    <property type="entry name" value="Leu-rich_rpt_typical-subtyp"/>
</dbReference>
<feature type="region of interest" description="Disordered" evidence="13">
    <location>
        <begin position="1368"/>
        <end position="1409"/>
    </location>
</feature>
<comment type="similarity">
    <text evidence="2">Belongs to the RLP family.</text>
</comment>
<feature type="compositionally biased region" description="Low complexity" evidence="13">
    <location>
        <begin position="1183"/>
        <end position="1205"/>
    </location>
</feature>
<feature type="compositionally biased region" description="Basic and acidic residues" evidence="13">
    <location>
        <begin position="1393"/>
        <end position="1409"/>
    </location>
</feature>
<dbReference type="PANTHER" id="PTHR48063:SF98">
    <property type="entry name" value="LRR RECEPTOR-LIKE SERINE_THREONINE-PROTEIN KINASE FLS2"/>
    <property type="match status" value="1"/>
</dbReference>
<evidence type="ECO:0000256" key="2">
    <source>
        <dbReference type="ARBA" id="ARBA00009592"/>
    </source>
</evidence>
<keyword evidence="5 14" id="KW-0812">Transmembrane</keyword>
<dbReference type="Gene3D" id="3.80.10.10">
    <property type="entry name" value="Ribonuclease Inhibitor"/>
    <property type="match status" value="2"/>
</dbReference>
<keyword evidence="10 16" id="KW-0675">Receptor</keyword>
<feature type="region of interest" description="Disordered" evidence="13">
    <location>
        <begin position="853"/>
        <end position="930"/>
    </location>
</feature>
<organism evidence="16 17">
    <name type="scientific">Senna tora</name>
    <dbReference type="NCBI Taxonomy" id="362788"/>
    <lineage>
        <taxon>Eukaryota</taxon>
        <taxon>Viridiplantae</taxon>
        <taxon>Streptophyta</taxon>
        <taxon>Embryophyta</taxon>
        <taxon>Tracheophyta</taxon>
        <taxon>Spermatophyta</taxon>
        <taxon>Magnoliopsida</taxon>
        <taxon>eudicotyledons</taxon>
        <taxon>Gunneridae</taxon>
        <taxon>Pentapetalae</taxon>
        <taxon>rosids</taxon>
        <taxon>fabids</taxon>
        <taxon>Fabales</taxon>
        <taxon>Fabaceae</taxon>
        <taxon>Caesalpinioideae</taxon>
        <taxon>Cassia clade</taxon>
        <taxon>Senna</taxon>
    </lineage>
</organism>
<feature type="compositionally biased region" description="Polar residues" evidence="13">
    <location>
        <begin position="1206"/>
        <end position="1215"/>
    </location>
</feature>
<dbReference type="FunFam" id="3.80.10.10:FF:000111">
    <property type="entry name" value="LRR receptor-like serine/threonine-protein kinase ERECTA"/>
    <property type="match status" value="1"/>
</dbReference>
<feature type="transmembrane region" description="Helical" evidence="14">
    <location>
        <begin position="749"/>
        <end position="770"/>
    </location>
</feature>
<keyword evidence="4" id="KW-0433">Leucine-rich repeat</keyword>
<dbReference type="Pfam" id="PF14111">
    <property type="entry name" value="DUF4283"/>
    <property type="match status" value="1"/>
</dbReference>
<keyword evidence="12" id="KW-0862">Zinc</keyword>
<dbReference type="InterPro" id="IPR025558">
    <property type="entry name" value="DUF4283"/>
</dbReference>
<dbReference type="Pfam" id="PF00560">
    <property type="entry name" value="LRR_1"/>
    <property type="match status" value="7"/>
</dbReference>
<evidence type="ECO:0000256" key="7">
    <source>
        <dbReference type="ARBA" id="ARBA00022737"/>
    </source>
</evidence>
<keyword evidence="17" id="KW-1185">Reference proteome</keyword>
<dbReference type="Proteomes" id="UP000634136">
    <property type="component" value="Unassembled WGS sequence"/>
</dbReference>
<keyword evidence="9 14" id="KW-0472">Membrane</keyword>
<protein>
    <submittedName>
        <fullName evidence="16">Receptor-like protein EIX1</fullName>
    </submittedName>
</protein>